<evidence type="ECO:0000256" key="3">
    <source>
        <dbReference type="RuleBase" id="RU361155"/>
    </source>
</evidence>
<name>A0ABS8T3M2_DATST</name>
<comment type="caution">
    <text evidence="6">The sequence shown here is derived from an EMBL/GenBank/DDBJ whole genome shotgun (WGS) entry which is preliminary data.</text>
</comment>
<dbReference type="EC" id="2.8.2.-" evidence="3"/>
<evidence type="ECO:0000259" key="5">
    <source>
        <dbReference type="Pfam" id="PF00685"/>
    </source>
</evidence>
<dbReference type="Gene3D" id="3.40.50.300">
    <property type="entry name" value="P-loop containing nucleotide triphosphate hydrolases"/>
    <property type="match status" value="1"/>
</dbReference>
<keyword evidence="2 3" id="KW-0808">Transferase</keyword>
<accession>A0ABS8T3M2</accession>
<feature type="region of interest" description="Disordered" evidence="4">
    <location>
        <begin position="1"/>
        <end position="30"/>
    </location>
</feature>
<dbReference type="Proteomes" id="UP000823775">
    <property type="component" value="Unassembled WGS sequence"/>
</dbReference>
<evidence type="ECO:0000256" key="4">
    <source>
        <dbReference type="SAM" id="MobiDB-lite"/>
    </source>
</evidence>
<feature type="domain" description="Sulfotransferase" evidence="5">
    <location>
        <begin position="74"/>
        <end position="338"/>
    </location>
</feature>
<gene>
    <name evidence="6" type="ORF">HAX54_001480</name>
</gene>
<keyword evidence="7" id="KW-1185">Reference proteome</keyword>
<comment type="similarity">
    <text evidence="1 3">Belongs to the sulfotransferase 1 family.</text>
</comment>
<feature type="compositionally biased region" description="Polar residues" evidence="4">
    <location>
        <begin position="1"/>
        <end position="14"/>
    </location>
</feature>
<dbReference type="SUPFAM" id="SSF52540">
    <property type="entry name" value="P-loop containing nucleoside triphosphate hydrolases"/>
    <property type="match status" value="1"/>
</dbReference>
<dbReference type="EMBL" id="JACEIK010001059">
    <property type="protein sequence ID" value="MCD7465535.1"/>
    <property type="molecule type" value="Genomic_DNA"/>
</dbReference>
<dbReference type="PANTHER" id="PTHR11783">
    <property type="entry name" value="SULFOTRANSFERASE SULT"/>
    <property type="match status" value="1"/>
</dbReference>
<organism evidence="6 7">
    <name type="scientific">Datura stramonium</name>
    <name type="common">Jimsonweed</name>
    <name type="synonym">Common thornapple</name>
    <dbReference type="NCBI Taxonomy" id="4076"/>
    <lineage>
        <taxon>Eukaryota</taxon>
        <taxon>Viridiplantae</taxon>
        <taxon>Streptophyta</taxon>
        <taxon>Embryophyta</taxon>
        <taxon>Tracheophyta</taxon>
        <taxon>Spermatophyta</taxon>
        <taxon>Magnoliopsida</taxon>
        <taxon>eudicotyledons</taxon>
        <taxon>Gunneridae</taxon>
        <taxon>Pentapetalae</taxon>
        <taxon>asterids</taxon>
        <taxon>lamiids</taxon>
        <taxon>Solanales</taxon>
        <taxon>Solanaceae</taxon>
        <taxon>Solanoideae</taxon>
        <taxon>Datureae</taxon>
        <taxon>Datura</taxon>
    </lineage>
</organism>
<reference evidence="6 7" key="1">
    <citation type="journal article" date="2021" name="BMC Genomics">
        <title>Datura genome reveals duplications of psychoactive alkaloid biosynthetic genes and high mutation rate following tissue culture.</title>
        <authorList>
            <person name="Rajewski A."/>
            <person name="Carter-House D."/>
            <person name="Stajich J."/>
            <person name="Litt A."/>
        </authorList>
    </citation>
    <scope>NUCLEOTIDE SEQUENCE [LARGE SCALE GENOMIC DNA]</scope>
    <source>
        <strain evidence="6">AR-01</strain>
    </source>
</reference>
<sequence>MTYTTNFLKSQPSTEKPKQEEETLISEEDDEFLSSLPKEKGWRTPHLFLFQGFWCQPKEIRAIISTQNHFKAQDSDVVLATIPKSGTTWLKALTFAIVNRNKFSVQPDNHHHPLLTHNPHELVPFLEYKLYADCNRLPDLSLLPSPRLVATHVPFGALPSSTKTSKCKIVYICRNPFDTFVSIWHYLNKVRPESLGPLPIEEAFDMYCRGVIGYGPYWDHMLGYWRESLETPNKVLFLKYEDMKVAERNQLKKLGEFLGFPFTEEEEKEGRIQDISSLCSFQNMKDLEVNKKGKGAISGFENKDLFRKAEIGDWMNYFTPSMFERLSNVMEEKLEGSGLKLTAC</sequence>
<evidence type="ECO:0000256" key="1">
    <source>
        <dbReference type="ARBA" id="ARBA00005771"/>
    </source>
</evidence>
<dbReference type="InterPro" id="IPR027417">
    <property type="entry name" value="P-loop_NTPase"/>
</dbReference>
<dbReference type="InterPro" id="IPR000863">
    <property type="entry name" value="Sulfotransferase_dom"/>
</dbReference>
<protein>
    <recommendedName>
        <fullName evidence="3">Sulfotransferase</fullName>
        <ecNumber evidence="3">2.8.2.-</ecNumber>
    </recommendedName>
</protein>
<proteinExistence type="inferred from homology"/>
<evidence type="ECO:0000256" key="2">
    <source>
        <dbReference type="ARBA" id="ARBA00022679"/>
    </source>
</evidence>
<dbReference type="Pfam" id="PF00685">
    <property type="entry name" value="Sulfotransfer_1"/>
    <property type="match status" value="1"/>
</dbReference>
<evidence type="ECO:0000313" key="6">
    <source>
        <dbReference type="EMBL" id="MCD7465535.1"/>
    </source>
</evidence>
<evidence type="ECO:0000313" key="7">
    <source>
        <dbReference type="Proteomes" id="UP000823775"/>
    </source>
</evidence>